<organism evidence="1 2">
    <name type="scientific">Phanerochaete carnosa (strain HHB-10118-sp)</name>
    <name type="common">White-rot fungus</name>
    <name type="synonym">Peniophora carnosa</name>
    <dbReference type="NCBI Taxonomy" id="650164"/>
    <lineage>
        <taxon>Eukaryota</taxon>
        <taxon>Fungi</taxon>
        <taxon>Dikarya</taxon>
        <taxon>Basidiomycota</taxon>
        <taxon>Agaricomycotina</taxon>
        <taxon>Agaricomycetes</taxon>
        <taxon>Polyporales</taxon>
        <taxon>Phanerochaetaceae</taxon>
        <taxon>Phanerochaete</taxon>
    </lineage>
</organism>
<dbReference type="InParanoid" id="K5UQN2"/>
<evidence type="ECO:0000313" key="1">
    <source>
        <dbReference type="EMBL" id="EKM52141.1"/>
    </source>
</evidence>
<dbReference type="AlphaFoldDB" id="K5UQN2"/>
<proteinExistence type="predicted"/>
<dbReference type="EMBL" id="JH930476">
    <property type="protein sequence ID" value="EKM52141.1"/>
    <property type="molecule type" value="Genomic_DNA"/>
</dbReference>
<evidence type="ECO:0000313" key="2">
    <source>
        <dbReference type="Proteomes" id="UP000008370"/>
    </source>
</evidence>
<sequence>MYIHIRDYRENVTPIFPVVIDVYAKCSSDNLLCRRRGRETLRCSALPTGGYGLID</sequence>
<dbReference type="RefSeq" id="XP_007399921.1">
    <property type="nucleotide sequence ID" value="XM_007399859.1"/>
</dbReference>
<name>K5UQN2_PHACS</name>
<dbReference type="GeneID" id="18918337"/>
<keyword evidence="2" id="KW-1185">Reference proteome</keyword>
<reference evidence="1 2" key="1">
    <citation type="journal article" date="2012" name="BMC Genomics">
        <title>Comparative genomics of the white-rot fungi, Phanerochaete carnosa and P. chrysosporium, to elucidate the genetic basis of the distinct wood types they colonize.</title>
        <authorList>
            <person name="Suzuki H."/>
            <person name="MacDonald J."/>
            <person name="Syed K."/>
            <person name="Salamov A."/>
            <person name="Hori C."/>
            <person name="Aerts A."/>
            <person name="Henrissat B."/>
            <person name="Wiebenga A."/>
            <person name="vanKuyk P.A."/>
            <person name="Barry K."/>
            <person name="Lindquist E."/>
            <person name="LaButti K."/>
            <person name="Lapidus A."/>
            <person name="Lucas S."/>
            <person name="Coutinho P."/>
            <person name="Gong Y."/>
            <person name="Samejima M."/>
            <person name="Mahadevan R."/>
            <person name="Abou-Zaid M."/>
            <person name="de Vries R.P."/>
            <person name="Igarashi K."/>
            <person name="Yadav J.S."/>
            <person name="Grigoriev I.V."/>
            <person name="Master E.R."/>
        </authorList>
    </citation>
    <scope>NUCLEOTIDE SEQUENCE [LARGE SCALE GENOMIC DNA]</scope>
    <source>
        <strain evidence="1 2">HHB-10118-sp</strain>
    </source>
</reference>
<protein>
    <submittedName>
        <fullName evidence="1">Uncharacterized protein</fullName>
    </submittedName>
</protein>
<accession>K5UQN2</accession>
<dbReference type="Proteomes" id="UP000008370">
    <property type="component" value="Unassembled WGS sequence"/>
</dbReference>
<gene>
    <name evidence="1" type="ORF">PHACADRAFT_262653</name>
</gene>
<dbReference type="KEGG" id="pco:PHACADRAFT_262653"/>
<dbReference type="HOGENOM" id="CLU_3033131_0_0_1"/>